<organism evidence="4 5">
    <name type="scientific">Vitis vinifera</name>
    <name type="common">Grape</name>
    <dbReference type="NCBI Taxonomy" id="29760"/>
    <lineage>
        <taxon>Eukaryota</taxon>
        <taxon>Viridiplantae</taxon>
        <taxon>Streptophyta</taxon>
        <taxon>Embryophyta</taxon>
        <taxon>Tracheophyta</taxon>
        <taxon>Spermatophyta</taxon>
        <taxon>Magnoliopsida</taxon>
        <taxon>eudicotyledons</taxon>
        <taxon>Gunneridae</taxon>
        <taxon>Pentapetalae</taxon>
        <taxon>rosids</taxon>
        <taxon>Vitales</taxon>
        <taxon>Vitaceae</taxon>
        <taxon>Viteae</taxon>
        <taxon>Vitis</taxon>
    </lineage>
</organism>
<evidence type="ECO:0000256" key="1">
    <source>
        <dbReference type="ARBA" id="ARBA00023002"/>
    </source>
</evidence>
<dbReference type="Gene3D" id="1.10.420.10">
    <property type="entry name" value="Peroxidase, domain 2"/>
    <property type="match status" value="1"/>
</dbReference>
<dbReference type="InterPro" id="IPR044831">
    <property type="entry name" value="Ccp1-like"/>
</dbReference>
<dbReference type="GO" id="GO:0020037">
    <property type="term" value="F:heme binding"/>
    <property type="evidence" value="ECO:0007669"/>
    <property type="project" value="InterPro"/>
</dbReference>
<name>A0A438F229_VITVI</name>
<reference evidence="4 5" key="1">
    <citation type="journal article" date="2018" name="PLoS Genet.">
        <title>Population sequencing reveals clonal diversity and ancestral inbreeding in the grapevine cultivar Chardonnay.</title>
        <authorList>
            <person name="Roach M.J."/>
            <person name="Johnson D.L."/>
            <person name="Bohlmann J."/>
            <person name="van Vuuren H.J."/>
            <person name="Jones S.J."/>
            <person name="Pretorius I.S."/>
            <person name="Schmidt S.A."/>
            <person name="Borneman A.R."/>
        </authorList>
    </citation>
    <scope>NUCLEOTIDE SEQUENCE [LARGE SCALE GENOMIC DNA]</scope>
    <source>
        <strain evidence="5">cv. Chardonnay</strain>
        <tissue evidence="4">Leaf</tissue>
    </source>
</reference>
<evidence type="ECO:0000259" key="3">
    <source>
        <dbReference type="PROSITE" id="PS50873"/>
    </source>
</evidence>
<dbReference type="PANTHER" id="PTHR31356:SF8">
    <property type="entry name" value="L-ASCORBATE PEROXIDASE 6-RELATED"/>
    <property type="match status" value="1"/>
</dbReference>
<feature type="domain" description="Plant heme peroxidase family profile" evidence="3">
    <location>
        <begin position="28"/>
        <end position="88"/>
    </location>
</feature>
<comment type="similarity">
    <text evidence="2">Belongs to the peroxidase family.</text>
</comment>
<dbReference type="EMBL" id="QGNW01001134">
    <property type="protein sequence ID" value="RVW54078.1"/>
    <property type="molecule type" value="Genomic_DNA"/>
</dbReference>
<proteinExistence type="inferred from homology"/>
<accession>A0A438F229</accession>
<evidence type="ECO:0000313" key="5">
    <source>
        <dbReference type="Proteomes" id="UP000288805"/>
    </source>
</evidence>
<protein>
    <submittedName>
        <fullName evidence="4">Putative L-ascorbate peroxidase 6</fullName>
    </submittedName>
</protein>
<evidence type="ECO:0000313" key="4">
    <source>
        <dbReference type="EMBL" id="RVW54078.1"/>
    </source>
</evidence>
<dbReference type="GO" id="GO:0034599">
    <property type="term" value="P:cellular response to oxidative stress"/>
    <property type="evidence" value="ECO:0007669"/>
    <property type="project" value="InterPro"/>
</dbReference>
<comment type="caution">
    <text evidence="4">The sequence shown here is derived from an EMBL/GenBank/DDBJ whole genome shotgun (WGS) entry which is preliminary data.</text>
</comment>
<sequence>MHSCLDSRESEEWSGYGTTRLLFLQWHLSWADMIAVAGAEAVSVCGGPKIPVQLGRLDSMAPDPEGKLPEESLDASALKQCFQRKGLA</sequence>
<dbReference type="Proteomes" id="UP000288805">
    <property type="component" value="Unassembled WGS sequence"/>
</dbReference>
<keyword evidence="1" id="KW-0560">Oxidoreductase</keyword>
<dbReference type="PROSITE" id="PS50873">
    <property type="entry name" value="PEROXIDASE_4"/>
    <property type="match status" value="1"/>
</dbReference>
<dbReference type="AlphaFoldDB" id="A0A438F229"/>
<dbReference type="InterPro" id="IPR010255">
    <property type="entry name" value="Haem_peroxidase_sf"/>
</dbReference>
<dbReference type="PANTHER" id="PTHR31356">
    <property type="entry name" value="THYLAKOID LUMENAL 29 KDA PROTEIN, CHLOROPLASTIC-RELATED"/>
    <property type="match status" value="1"/>
</dbReference>
<keyword evidence="4" id="KW-0575">Peroxidase</keyword>
<gene>
    <name evidence="4" type="primary">APX6_2</name>
    <name evidence="4" type="ORF">CK203_080372</name>
</gene>
<evidence type="ECO:0000256" key="2">
    <source>
        <dbReference type="RuleBase" id="RU004241"/>
    </source>
</evidence>
<dbReference type="PRINTS" id="PR00458">
    <property type="entry name" value="PEROXIDASE"/>
</dbReference>
<dbReference type="InterPro" id="IPR002016">
    <property type="entry name" value="Haem_peroxidase"/>
</dbReference>
<dbReference type="Pfam" id="PF00141">
    <property type="entry name" value="peroxidase"/>
    <property type="match status" value="1"/>
</dbReference>
<dbReference type="Gene3D" id="1.10.520.10">
    <property type="match status" value="1"/>
</dbReference>
<dbReference type="SUPFAM" id="SSF48113">
    <property type="entry name" value="Heme-dependent peroxidases"/>
    <property type="match status" value="1"/>
</dbReference>
<dbReference type="GO" id="GO:0004601">
    <property type="term" value="F:peroxidase activity"/>
    <property type="evidence" value="ECO:0007669"/>
    <property type="project" value="UniProtKB-KW"/>
</dbReference>